<dbReference type="RefSeq" id="WP_194174995.1">
    <property type="nucleotide sequence ID" value="NZ_WHYR01000063.1"/>
</dbReference>
<name>A0A6N7IUF6_9FIRM</name>
<evidence type="ECO:0000313" key="2">
    <source>
        <dbReference type="Proteomes" id="UP000441717"/>
    </source>
</evidence>
<accession>A0A6N7IUF6</accession>
<comment type="caution">
    <text evidence="1">The sequence shown here is derived from an EMBL/GenBank/DDBJ whole genome shotgun (WGS) entry which is preliminary data.</text>
</comment>
<sequence>MPDRQPHHAHDKGYRELLSSKRAFLELLRTFVREDWAKDIDEESLVRVEKSYILQDFSEKEADIVYRLRLRGTEVISAALSFKEMLAGYRQFEEHVLDFRYILFDVNRYDAEELYRAANLVASIFALDQKMDAEELVGRLRKLAGSLKNLSRDEFRRFGAWLGHVLKARLPDSLRDKVDRIIGEVNPWEVEKMITNLEITLEEMQQQAEMRGLMKGRAEGEAIGKAKGKVEKAQDAICKYLKRRFGAASEELQRVVQGVTSLEALDGVMEELFAADTLEEARAIIGDGMGKLAQ</sequence>
<dbReference type="EMBL" id="WHYR01000063">
    <property type="protein sequence ID" value="MQL53724.1"/>
    <property type="molecule type" value="Genomic_DNA"/>
</dbReference>
<gene>
    <name evidence="1" type="ORF">GFC01_15945</name>
</gene>
<keyword evidence="2" id="KW-1185">Reference proteome</keyword>
<proteinExistence type="predicted"/>
<dbReference type="AlphaFoldDB" id="A0A6N7IUF6"/>
<dbReference type="Proteomes" id="UP000441717">
    <property type="component" value="Unassembled WGS sequence"/>
</dbReference>
<organism evidence="1 2">
    <name type="scientific">Desulfofundulus thermobenzoicus</name>
    <dbReference type="NCBI Taxonomy" id="29376"/>
    <lineage>
        <taxon>Bacteria</taxon>
        <taxon>Bacillati</taxon>
        <taxon>Bacillota</taxon>
        <taxon>Clostridia</taxon>
        <taxon>Eubacteriales</taxon>
        <taxon>Peptococcaceae</taxon>
        <taxon>Desulfofundulus</taxon>
    </lineage>
</organism>
<reference evidence="1 2" key="1">
    <citation type="submission" date="2019-10" db="EMBL/GenBank/DDBJ databases">
        <title>Comparative genomics of sulfur disproportionating microorganisms.</title>
        <authorList>
            <person name="Ward L.M."/>
            <person name="Bertran E."/>
            <person name="Johnston D."/>
        </authorList>
    </citation>
    <scope>NUCLEOTIDE SEQUENCE [LARGE SCALE GENOMIC DNA]</scope>
    <source>
        <strain evidence="1 2">DSM 14055</strain>
    </source>
</reference>
<protein>
    <submittedName>
        <fullName evidence="1">Transposase</fullName>
    </submittedName>
</protein>
<evidence type="ECO:0000313" key="1">
    <source>
        <dbReference type="EMBL" id="MQL53724.1"/>
    </source>
</evidence>